<dbReference type="Proteomes" id="UP000257030">
    <property type="component" value="Unassembled WGS sequence"/>
</dbReference>
<proteinExistence type="predicted"/>
<accession>A0A3D9DFJ6</accession>
<protein>
    <submittedName>
        <fullName evidence="1">Uncharacterized protein</fullName>
    </submittedName>
</protein>
<name>A0A3D9DFJ6_9FLAO</name>
<sequence length="111" mass="12636">MLLFRTSFCFYIFTLFFVFNSDRAGKTSVNIAAFKYPVPSGANRSIKKYNNVKAVEVENKSFSKYLNYFDIPGKSENCPEVLIKVVRKGPPISSGDIFCAVKSYLHLLQLF</sequence>
<evidence type="ECO:0000313" key="2">
    <source>
        <dbReference type="Proteomes" id="UP000257030"/>
    </source>
</evidence>
<keyword evidence="2" id="KW-1185">Reference proteome</keyword>
<comment type="caution">
    <text evidence="1">The sequence shown here is derived from an EMBL/GenBank/DDBJ whole genome shotgun (WGS) entry which is preliminary data.</text>
</comment>
<dbReference type="AlphaFoldDB" id="A0A3D9DFJ6"/>
<dbReference type="EMBL" id="QNUH01000010">
    <property type="protein sequence ID" value="REC76738.1"/>
    <property type="molecule type" value="Genomic_DNA"/>
</dbReference>
<organism evidence="1 2">
    <name type="scientific">Chryseobacterium elymi</name>
    <dbReference type="NCBI Taxonomy" id="395936"/>
    <lineage>
        <taxon>Bacteria</taxon>
        <taxon>Pseudomonadati</taxon>
        <taxon>Bacteroidota</taxon>
        <taxon>Flavobacteriia</taxon>
        <taxon>Flavobacteriales</taxon>
        <taxon>Weeksellaceae</taxon>
        <taxon>Chryseobacterium group</taxon>
        <taxon>Chryseobacterium</taxon>
    </lineage>
</organism>
<reference evidence="1 2" key="1">
    <citation type="journal article" date="2010" name="Syst. Appl. Microbiol.">
        <title>Four new species of Chryseobacterium from the rhizosphere of coastal sand dune plants, Chryseobacterium elymi sp. nov., Chryseobacterium hagamense sp. nov., Chryseobacterium lathyri sp. nov. and Chryseobacterium rhizosphaerae sp. nov.</title>
        <authorList>
            <person name="Cho S.H."/>
            <person name="Lee K.S."/>
            <person name="Shin D.S."/>
            <person name="Han J.H."/>
            <person name="Park K.S."/>
            <person name="Lee C.H."/>
            <person name="Park K.H."/>
            <person name="Kim S.B."/>
        </authorList>
    </citation>
    <scope>NUCLEOTIDE SEQUENCE [LARGE SCALE GENOMIC DNA]</scope>
    <source>
        <strain evidence="1 2">KCTC 22547</strain>
    </source>
</reference>
<evidence type="ECO:0000313" key="1">
    <source>
        <dbReference type="EMBL" id="REC76738.1"/>
    </source>
</evidence>
<gene>
    <name evidence="1" type="ORF">DRF60_12610</name>
</gene>